<protein>
    <submittedName>
        <fullName evidence="1">Uncharacterized protein</fullName>
    </submittedName>
</protein>
<dbReference type="AlphaFoldDB" id="A0A383AQK7"/>
<organism evidence="1">
    <name type="scientific">marine metagenome</name>
    <dbReference type="NCBI Taxonomy" id="408172"/>
    <lineage>
        <taxon>unclassified sequences</taxon>
        <taxon>metagenomes</taxon>
        <taxon>ecological metagenomes</taxon>
    </lineage>
</organism>
<proteinExistence type="predicted"/>
<name>A0A383AQK7_9ZZZZ</name>
<reference evidence="1" key="1">
    <citation type="submission" date="2018-05" db="EMBL/GenBank/DDBJ databases">
        <authorList>
            <person name="Lanie J.A."/>
            <person name="Ng W.-L."/>
            <person name="Kazmierczak K.M."/>
            <person name="Andrzejewski T.M."/>
            <person name="Davidsen T.M."/>
            <person name="Wayne K.J."/>
            <person name="Tettelin H."/>
            <person name="Glass J.I."/>
            <person name="Rusch D."/>
            <person name="Podicherti R."/>
            <person name="Tsui H.-C.T."/>
            <person name="Winkler M.E."/>
        </authorList>
    </citation>
    <scope>NUCLEOTIDE SEQUENCE</scope>
</reference>
<evidence type="ECO:0000313" key="1">
    <source>
        <dbReference type="EMBL" id="SVE09861.1"/>
    </source>
</evidence>
<sequence>MKYVWLVYLQFLFVIGQFNAKKNWIDKHILMCYNKLDELNVDYVKFHQFDKKE</sequence>
<gene>
    <name evidence="1" type="ORF">METZ01_LOCUS462715</name>
</gene>
<dbReference type="EMBL" id="UINC01193991">
    <property type="protein sequence ID" value="SVE09861.1"/>
    <property type="molecule type" value="Genomic_DNA"/>
</dbReference>
<accession>A0A383AQK7</accession>